<sequence>MAAIQCKAEIPKVEGLKDNELTVGREFLLVCDGDFPRDLQQEKLHFVLKPEQKYQIKLLGFEFRSPTVADIKATAYTAGNIPFENLQLSDGVQTLDLGPIQYAVTSVLPPPPQNPGEQPVKQEPYGPIGPASIGVPMLYWGILAAFLGVIALIAITKIYRVIQRRNMLERLREHDSALTPLSEFHQNYRRLQRTNPVFFGKDAKKEEIDQVLVETNKMFKLFLTRQFRVPALEWSERLVIKDIKKYHRNVYVETGEGLLKLFHEYQHAFADQKNLSSSDVLNLATHCRTLVEKMERVSS</sequence>
<dbReference type="AlphaFoldDB" id="A0A1Z3N6F2"/>
<evidence type="ECO:0000256" key="1">
    <source>
        <dbReference type="SAM" id="Phobius"/>
    </source>
</evidence>
<accession>A0A1Z3N6F2</accession>
<keyword evidence="1" id="KW-0472">Membrane</keyword>
<dbReference type="Proteomes" id="UP000197003">
    <property type="component" value="Chromosome"/>
</dbReference>
<keyword evidence="1" id="KW-1133">Transmembrane helix</keyword>
<keyword evidence="1" id="KW-0812">Transmembrane</keyword>
<dbReference type="OrthoDB" id="5290265at2"/>
<evidence type="ECO:0000313" key="2">
    <source>
        <dbReference type="EMBL" id="ASD63038.1"/>
    </source>
</evidence>
<organism evidence="2 3">
    <name type="scientific">Bdellovibrio bacteriovorus</name>
    <dbReference type="NCBI Taxonomy" id="959"/>
    <lineage>
        <taxon>Bacteria</taxon>
        <taxon>Pseudomonadati</taxon>
        <taxon>Bdellovibrionota</taxon>
        <taxon>Bdellovibrionia</taxon>
        <taxon>Bdellovibrionales</taxon>
        <taxon>Pseudobdellovibrionaceae</taxon>
        <taxon>Bdellovibrio</taxon>
    </lineage>
</organism>
<proteinExistence type="predicted"/>
<protein>
    <submittedName>
        <fullName evidence="2">Uncharacterized protein</fullName>
    </submittedName>
</protein>
<gene>
    <name evidence="2" type="ORF">B9G79_05375</name>
</gene>
<name>A0A1Z3N6F2_BDEBC</name>
<dbReference type="RefSeq" id="WP_088564621.1">
    <property type="nucleotide sequence ID" value="NZ_CP020946.1"/>
</dbReference>
<dbReference type="EMBL" id="CP020946">
    <property type="protein sequence ID" value="ASD63038.1"/>
    <property type="molecule type" value="Genomic_DNA"/>
</dbReference>
<evidence type="ECO:0000313" key="3">
    <source>
        <dbReference type="Proteomes" id="UP000197003"/>
    </source>
</evidence>
<reference evidence="2 3" key="1">
    <citation type="submission" date="2017-04" db="EMBL/GenBank/DDBJ databases">
        <title>Whole genome sequence of Bdellovibrio bacteriovorus strain SSB218315.</title>
        <authorList>
            <person name="Oyedara O."/>
            <person name="Rodriguez-Perez M.A."/>
        </authorList>
    </citation>
    <scope>NUCLEOTIDE SEQUENCE [LARGE SCALE GENOMIC DNA]</scope>
    <source>
        <strain evidence="2 3">SSB218315</strain>
    </source>
</reference>
<feature type="transmembrane region" description="Helical" evidence="1">
    <location>
        <begin position="137"/>
        <end position="162"/>
    </location>
</feature>